<dbReference type="EMBL" id="HG994367">
    <property type="protein sequence ID" value="CAF1705990.1"/>
    <property type="molecule type" value="Genomic_DNA"/>
</dbReference>
<accession>A0A816IJX1</accession>
<dbReference type="Proteomes" id="UP001295469">
    <property type="component" value="Chromosome C03"/>
</dbReference>
<name>A0A816IJX1_BRANA</name>
<sequence length="47" mass="5684">MFRKSHYTLRVKSASGTFWVLYWRLFPKHLMGNDLLVTTENTRHKIC</sequence>
<reference evidence="1" key="1">
    <citation type="submission" date="2021-01" db="EMBL/GenBank/DDBJ databases">
        <authorList>
            <consortium name="Genoscope - CEA"/>
            <person name="William W."/>
        </authorList>
    </citation>
    <scope>NUCLEOTIDE SEQUENCE</scope>
</reference>
<dbReference type="AlphaFoldDB" id="A0A816IJX1"/>
<gene>
    <name evidence="1" type="ORF">DARMORV10_C03P55400.1</name>
</gene>
<organism evidence="1">
    <name type="scientific">Brassica napus</name>
    <name type="common">Rape</name>
    <dbReference type="NCBI Taxonomy" id="3708"/>
    <lineage>
        <taxon>Eukaryota</taxon>
        <taxon>Viridiplantae</taxon>
        <taxon>Streptophyta</taxon>
        <taxon>Embryophyta</taxon>
        <taxon>Tracheophyta</taxon>
        <taxon>Spermatophyta</taxon>
        <taxon>Magnoliopsida</taxon>
        <taxon>eudicotyledons</taxon>
        <taxon>Gunneridae</taxon>
        <taxon>Pentapetalae</taxon>
        <taxon>rosids</taxon>
        <taxon>malvids</taxon>
        <taxon>Brassicales</taxon>
        <taxon>Brassicaceae</taxon>
        <taxon>Brassiceae</taxon>
        <taxon>Brassica</taxon>
    </lineage>
</organism>
<proteinExistence type="predicted"/>
<protein>
    <submittedName>
        <fullName evidence="1">(rape) hypothetical protein</fullName>
    </submittedName>
</protein>
<evidence type="ECO:0000313" key="1">
    <source>
        <dbReference type="EMBL" id="CAF1705990.1"/>
    </source>
</evidence>